<name>A0A0D0ACM2_9AGAM</name>
<accession>A0A0D0ACM2</accession>
<dbReference type="Proteomes" id="UP000054485">
    <property type="component" value="Unassembled WGS sequence"/>
</dbReference>
<feature type="region of interest" description="Disordered" evidence="1">
    <location>
        <begin position="205"/>
        <end position="243"/>
    </location>
</feature>
<dbReference type="InParanoid" id="A0A0D0ACM2"/>
<reference evidence="2 3" key="1">
    <citation type="submission" date="2014-04" db="EMBL/GenBank/DDBJ databases">
        <authorList>
            <consortium name="DOE Joint Genome Institute"/>
            <person name="Kuo A."/>
            <person name="Ruytinx J."/>
            <person name="Rineau F."/>
            <person name="Colpaert J."/>
            <person name="Kohler A."/>
            <person name="Nagy L.G."/>
            <person name="Floudas D."/>
            <person name="Copeland A."/>
            <person name="Barry K.W."/>
            <person name="Cichocki N."/>
            <person name="Veneault-Fourrey C."/>
            <person name="LaButti K."/>
            <person name="Lindquist E.A."/>
            <person name="Lipzen A."/>
            <person name="Lundell T."/>
            <person name="Morin E."/>
            <person name="Murat C."/>
            <person name="Sun H."/>
            <person name="Tunlid A."/>
            <person name="Henrissat B."/>
            <person name="Grigoriev I.V."/>
            <person name="Hibbett D.S."/>
            <person name="Martin F."/>
            <person name="Nordberg H.P."/>
            <person name="Cantor M.N."/>
            <person name="Hua S.X."/>
        </authorList>
    </citation>
    <scope>NUCLEOTIDE SEQUENCE [LARGE SCALE GENOMIC DNA]</scope>
    <source>
        <strain evidence="2 3">UH-Slu-Lm8-n1</strain>
    </source>
</reference>
<dbReference type="HOGENOM" id="CLU_018255_0_1_1"/>
<dbReference type="EMBL" id="KN835582">
    <property type="protein sequence ID" value="KIK35859.1"/>
    <property type="molecule type" value="Genomic_DNA"/>
</dbReference>
<evidence type="ECO:0000256" key="1">
    <source>
        <dbReference type="SAM" id="MobiDB-lite"/>
    </source>
</evidence>
<reference evidence="3" key="2">
    <citation type="submission" date="2015-01" db="EMBL/GenBank/DDBJ databases">
        <title>Evolutionary Origins and Diversification of the Mycorrhizal Mutualists.</title>
        <authorList>
            <consortium name="DOE Joint Genome Institute"/>
            <consortium name="Mycorrhizal Genomics Consortium"/>
            <person name="Kohler A."/>
            <person name="Kuo A."/>
            <person name="Nagy L.G."/>
            <person name="Floudas D."/>
            <person name="Copeland A."/>
            <person name="Barry K.W."/>
            <person name="Cichocki N."/>
            <person name="Veneault-Fourrey C."/>
            <person name="LaButti K."/>
            <person name="Lindquist E.A."/>
            <person name="Lipzen A."/>
            <person name="Lundell T."/>
            <person name="Morin E."/>
            <person name="Murat C."/>
            <person name="Riley R."/>
            <person name="Ohm R."/>
            <person name="Sun H."/>
            <person name="Tunlid A."/>
            <person name="Henrissat B."/>
            <person name="Grigoriev I.V."/>
            <person name="Hibbett D.S."/>
            <person name="Martin F."/>
        </authorList>
    </citation>
    <scope>NUCLEOTIDE SEQUENCE [LARGE SCALE GENOMIC DNA]</scope>
    <source>
        <strain evidence="3">UH-Slu-Lm8-n1</strain>
    </source>
</reference>
<evidence type="ECO:0000313" key="2">
    <source>
        <dbReference type="EMBL" id="KIK35859.1"/>
    </source>
</evidence>
<protein>
    <submittedName>
        <fullName evidence="2">Uncharacterized protein</fullName>
    </submittedName>
</protein>
<dbReference type="STRING" id="930992.A0A0D0ACM2"/>
<dbReference type="OrthoDB" id="2369050at2759"/>
<keyword evidence="3" id="KW-1185">Reference proteome</keyword>
<gene>
    <name evidence="2" type="ORF">CY34DRAFT_811827</name>
</gene>
<evidence type="ECO:0000313" key="3">
    <source>
        <dbReference type="Proteomes" id="UP000054485"/>
    </source>
</evidence>
<feature type="compositionally biased region" description="Low complexity" evidence="1">
    <location>
        <begin position="206"/>
        <end position="232"/>
    </location>
</feature>
<dbReference type="AlphaFoldDB" id="A0A0D0ACM2"/>
<organism evidence="2 3">
    <name type="scientific">Suillus luteus UH-Slu-Lm8-n1</name>
    <dbReference type="NCBI Taxonomy" id="930992"/>
    <lineage>
        <taxon>Eukaryota</taxon>
        <taxon>Fungi</taxon>
        <taxon>Dikarya</taxon>
        <taxon>Basidiomycota</taxon>
        <taxon>Agaricomycotina</taxon>
        <taxon>Agaricomycetes</taxon>
        <taxon>Agaricomycetidae</taxon>
        <taxon>Boletales</taxon>
        <taxon>Suillineae</taxon>
        <taxon>Suillaceae</taxon>
        <taxon>Suillus</taxon>
    </lineage>
</organism>
<proteinExistence type="predicted"/>
<sequence length="433" mass="49168">MTTPSKMARVEQKAANKLPILTVGEISAEVLLAWEKGCRLFLMHKGVPDTEMVRKVAWGIRDPMIQTWYLDNHDRFNKLSFAEYMKEVRNYWLPSNWDFTVRQKMWSSMQGQKPFNEWAFEIQSLNNLLQDTPSHLTDTILRYHLEARMNSDLADKYYAEKITETDLRKWIEMVGLLDDQRLRDVKRYKELLEAVWRAERRKITTSKKSASSARSNSKAGRNMSTTSISSSSGPFTRLPRLTDDERQLLRDNEGCFKCREPFVQHSSNNCPEGFPDGATYAPLTAASISAKKSPMPSAVLGYESDSSEECVTPFTTPHLTWDCPVDSPVVSSSVVVSVLIDYGSLAVLIDEAKLSLSNLASAAARYPSLSHVQLHCPVTRNGFSPSCITLNLCTNLALYAQSMRLIFVLPSFREDRFLHVIRLLSIMNYAVII</sequence>